<keyword evidence="2" id="KW-1185">Reference proteome</keyword>
<evidence type="ECO:0000313" key="2">
    <source>
        <dbReference type="Proteomes" id="UP001331691"/>
    </source>
</evidence>
<protein>
    <submittedName>
        <fullName evidence="1">Uncharacterized protein</fullName>
    </submittedName>
</protein>
<organism evidence="1 2">
    <name type="scientific">Kluyvera ascorbata</name>
    <dbReference type="NCBI Taxonomy" id="51288"/>
    <lineage>
        <taxon>Bacteria</taxon>
        <taxon>Pseudomonadati</taxon>
        <taxon>Pseudomonadota</taxon>
        <taxon>Gammaproteobacteria</taxon>
        <taxon>Enterobacterales</taxon>
        <taxon>Enterobacteriaceae</taxon>
        <taxon>Kluyvera</taxon>
    </lineage>
</organism>
<proteinExistence type="predicted"/>
<evidence type="ECO:0000313" key="1">
    <source>
        <dbReference type="EMBL" id="MEE9653106.1"/>
    </source>
</evidence>
<gene>
    <name evidence="1" type="ORF">V4836_02805</name>
</gene>
<dbReference type="Proteomes" id="UP001331691">
    <property type="component" value="Unassembled WGS sequence"/>
</dbReference>
<reference evidence="1 2" key="1">
    <citation type="submission" date="2023-10" db="EMBL/GenBank/DDBJ databases">
        <title>Wastewater isolates of ESBL- and carbapenemase-producing Gram-negative bacteria from New Zealand.</title>
        <authorList>
            <person name="Straub C."/>
            <person name="Weaver L."/>
            <person name="Cornelius A."/>
            <person name="Mcgill E."/>
            <person name="Dyet K."/>
            <person name="White L."/>
            <person name="Pattis I."/>
        </authorList>
    </citation>
    <scope>NUCLEOTIDE SEQUENCE [LARGE SCALE GENOMIC DNA]</scope>
    <source>
        <strain evidence="1 2">ESBL09</strain>
    </source>
</reference>
<dbReference type="RefSeq" id="WP_167540418.1">
    <property type="nucleotide sequence ID" value="NZ_AP022665.1"/>
</dbReference>
<comment type="caution">
    <text evidence="1">The sequence shown here is derived from an EMBL/GenBank/DDBJ whole genome shotgun (WGS) entry which is preliminary data.</text>
</comment>
<dbReference type="EMBL" id="JAZKKV010000001">
    <property type="protein sequence ID" value="MEE9653106.1"/>
    <property type="molecule type" value="Genomic_DNA"/>
</dbReference>
<accession>A0AB35X403</accession>
<sequence length="84" mass="9377">MTEGIADSPAKAQETLEASKETAIRKRAFNGKSSTFTNSSSFLRKFVLCDRLKLQENMTFLVSGVKKYPARPLPDSVNALLMHR</sequence>
<name>A0AB35X403_9ENTR</name>
<dbReference type="AlphaFoldDB" id="A0AB35X403"/>